<reference evidence="2 3" key="1">
    <citation type="submission" date="2024-04" db="EMBL/GenBank/DDBJ databases">
        <title>Phyllosticta paracitricarpa is synonymous to the EU quarantine fungus P. citricarpa based on phylogenomic analyses.</title>
        <authorList>
            <consortium name="Lawrence Berkeley National Laboratory"/>
            <person name="Van Ingen-Buijs V.A."/>
            <person name="Van Westerhoven A.C."/>
            <person name="Haridas S."/>
            <person name="Skiadas P."/>
            <person name="Martin F."/>
            <person name="Groenewald J.Z."/>
            <person name="Crous P.W."/>
            <person name="Seidl M.F."/>
        </authorList>
    </citation>
    <scope>NUCLEOTIDE SEQUENCE [LARGE SCALE GENOMIC DNA]</scope>
    <source>
        <strain evidence="2 3">CBS 123374</strain>
    </source>
</reference>
<evidence type="ECO:0000313" key="3">
    <source>
        <dbReference type="Proteomes" id="UP001492380"/>
    </source>
</evidence>
<gene>
    <name evidence="2" type="ORF">HDK90DRAFT_558155</name>
</gene>
<dbReference type="EMBL" id="JBBWRZ010000009">
    <property type="protein sequence ID" value="KAK8229401.1"/>
    <property type="molecule type" value="Genomic_DNA"/>
</dbReference>
<accession>A0ABR1YH98</accession>
<keyword evidence="3" id="KW-1185">Reference proteome</keyword>
<evidence type="ECO:0000313" key="2">
    <source>
        <dbReference type="EMBL" id="KAK8229401.1"/>
    </source>
</evidence>
<dbReference type="Proteomes" id="UP001492380">
    <property type="component" value="Unassembled WGS sequence"/>
</dbReference>
<organism evidence="2 3">
    <name type="scientific">Phyllosticta capitalensis</name>
    <dbReference type="NCBI Taxonomy" id="121624"/>
    <lineage>
        <taxon>Eukaryota</taxon>
        <taxon>Fungi</taxon>
        <taxon>Dikarya</taxon>
        <taxon>Ascomycota</taxon>
        <taxon>Pezizomycotina</taxon>
        <taxon>Dothideomycetes</taxon>
        <taxon>Dothideomycetes incertae sedis</taxon>
        <taxon>Botryosphaeriales</taxon>
        <taxon>Phyllostictaceae</taxon>
        <taxon>Phyllosticta</taxon>
    </lineage>
</organism>
<proteinExistence type="predicted"/>
<comment type="caution">
    <text evidence="2">The sequence shown here is derived from an EMBL/GenBank/DDBJ whole genome shotgun (WGS) entry which is preliminary data.</text>
</comment>
<name>A0ABR1YH98_9PEZI</name>
<sequence length="227" mass="26001">MLRRIPRPRPTGGSAPRPIDPVFTHFQGHNGRSALSIWYDMGGPSLPRLFSFQVYITHDASPTENPDREALADELFETILGEHFLCQRLDLHFLRPGETTNDCIESHRALAQTKHTDLAKVVITRYTRSGVWPSHSFIYVVSDTDWKEVGLKGVFFDFDPTHPRAPADPVSERALVGHDIEEIADILFSQWSLRDDYKNLFRDAHEAGMTEWVEVFRAANRLGMDQW</sequence>
<protein>
    <submittedName>
        <fullName evidence="2">Uncharacterized protein</fullName>
    </submittedName>
</protein>
<evidence type="ECO:0000256" key="1">
    <source>
        <dbReference type="SAM" id="MobiDB-lite"/>
    </source>
</evidence>
<feature type="region of interest" description="Disordered" evidence="1">
    <location>
        <begin position="1"/>
        <end position="20"/>
    </location>
</feature>